<dbReference type="OrthoDB" id="9781878at2"/>
<dbReference type="PANTHER" id="PTHR23403">
    <property type="entry name" value="TREHALASE"/>
    <property type="match status" value="1"/>
</dbReference>
<dbReference type="GO" id="GO:0005993">
    <property type="term" value="P:trehalose catabolic process"/>
    <property type="evidence" value="ECO:0007669"/>
    <property type="project" value="TreeGrafter"/>
</dbReference>
<sequence>MLSCLLLCISSLTTQTSADYHDLLPYQGTPTSMEERDSRGNLVIPATYVDQGAWHGFHLPDTPEYFGSFTGPLFIAQEYSLHLSDSLQRLSLKNMDSGQSLDFAQATQSQIYSRPDALVQQFRWPELSLEMSLSYSDNRTSVIRTRLINNTMSPQLWQLSWSGVPFSSHPKFPEHRVIKRLDSWKTGIRWHLNPIMETWQMQLADAEYEIWFDREMQIELLRDQGYRASTSTVSLAAGEKQEFLSAQRYFHTQAERISHQPPQWNEIDRALDTNRARWQQRIDRAISGGDLAYRKMAVKSMLTLMHNWRSPAGALLHDAVTPSVTYKWFNGVWAWDSWKQAVALSRFDTELAKSNILAMFDYQFTAEDRVRPQDAGSLPDAIFYNKDPARGGEGGNWNERNGKPPLATWAVWEIYQRSGELEFVELMYPKLVAYHQWWYRNRDHNGNGLAEYGANLHPAHLKEGKPLREAIIEAAAWESGMDNAPRFDDDASVQVLENLDENGKLIGFSLSQESVDLNAYLFAEKDLLARMAKLQGLDRESSRWASEAAHLKELIQTRMFDERSGFFYDLRFDDSGSHKMTDAGKGVEGWIPLWAGAASASQAKLMVERHLTEKAFATKIPFPTVSADSPKFAATQYWRGPVWLDQALFGLMGLKKYGYDKEATRLATRLVDQGEGILQQAPIRENYDPLTGKGLHCTNFSWSASVLLLIYESWLSRP</sequence>
<dbReference type="Proteomes" id="UP000267448">
    <property type="component" value="Unassembled WGS sequence"/>
</dbReference>
<dbReference type="InterPro" id="IPR008928">
    <property type="entry name" value="6-hairpin_glycosidase_sf"/>
</dbReference>
<protein>
    <submittedName>
        <fullName evidence="3">Cell wall anchor protein</fullName>
    </submittedName>
</protein>
<dbReference type="PANTHER" id="PTHR23403:SF1">
    <property type="entry name" value="TREHALASE"/>
    <property type="match status" value="1"/>
</dbReference>
<dbReference type="InterPro" id="IPR001661">
    <property type="entry name" value="Glyco_hydro_37"/>
</dbReference>
<keyword evidence="4" id="KW-1185">Reference proteome</keyword>
<reference evidence="3 4" key="1">
    <citation type="submission" date="2018-12" db="EMBL/GenBank/DDBJ databases">
        <authorList>
            <person name="Yu L."/>
        </authorList>
    </citation>
    <scope>NUCLEOTIDE SEQUENCE [LARGE SCALE GENOMIC DNA]</scope>
    <source>
        <strain evidence="3 4">HAW-EB2</strain>
    </source>
</reference>
<proteinExistence type="predicted"/>
<comment type="caution">
    <text evidence="3">The sequence shown here is derived from an EMBL/GenBank/DDBJ whole genome shotgun (WGS) entry which is preliminary data.</text>
</comment>
<gene>
    <name evidence="3" type="ORF">EKG38_19100</name>
</gene>
<feature type="domain" description="Mannosylglycerate hydrolase MGH1-like glycoside hydrolase" evidence="2">
    <location>
        <begin position="332"/>
        <end position="703"/>
    </location>
</feature>
<accession>A0A3S0IPZ8</accession>
<dbReference type="AlphaFoldDB" id="A0A3S0IPZ8"/>
<evidence type="ECO:0000259" key="1">
    <source>
        <dbReference type="Pfam" id="PF21152"/>
    </source>
</evidence>
<dbReference type="SUPFAM" id="SSF48208">
    <property type="entry name" value="Six-hairpin glycosidases"/>
    <property type="match status" value="1"/>
</dbReference>
<name>A0A3S0IPZ8_9GAMM</name>
<evidence type="ECO:0000259" key="2">
    <source>
        <dbReference type="Pfam" id="PF22422"/>
    </source>
</evidence>
<dbReference type="InterPro" id="IPR054491">
    <property type="entry name" value="MGH1-like_GH"/>
</dbReference>
<dbReference type="GO" id="GO:0004555">
    <property type="term" value="F:alpha,alpha-trehalase activity"/>
    <property type="evidence" value="ECO:0007669"/>
    <property type="project" value="InterPro"/>
</dbReference>
<organism evidence="3 4">
    <name type="scientific">Shewanella canadensis</name>
    <dbReference type="NCBI Taxonomy" id="271096"/>
    <lineage>
        <taxon>Bacteria</taxon>
        <taxon>Pseudomonadati</taxon>
        <taxon>Pseudomonadota</taxon>
        <taxon>Gammaproteobacteria</taxon>
        <taxon>Alteromonadales</taxon>
        <taxon>Shewanellaceae</taxon>
        <taxon>Shewanella</taxon>
    </lineage>
</organism>
<dbReference type="InterPro" id="IPR048450">
    <property type="entry name" value="YgjK_N"/>
</dbReference>
<evidence type="ECO:0000313" key="3">
    <source>
        <dbReference type="EMBL" id="RTR37313.1"/>
    </source>
</evidence>
<evidence type="ECO:0000313" key="4">
    <source>
        <dbReference type="Proteomes" id="UP000267448"/>
    </source>
</evidence>
<dbReference type="Gene3D" id="2.70.98.50">
    <property type="entry name" value="putative glycoside hydrolase family protein from bacillus halodurans"/>
    <property type="match status" value="1"/>
</dbReference>
<dbReference type="Gene3D" id="1.50.10.10">
    <property type="match status" value="1"/>
</dbReference>
<dbReference type="RefSeq" id="WP_126522041.1">
    <property type="nucleotide sequence ID" value="NZ_RXNU01000013.1"/>
</dbReference>
<dbReference type="InterPro" id="IPR012341">
    <property type="entry name" value="6hp_glycosidase-like_sf"/>
</dbReference>
<dbReference type="EMBL" id="RXNU01000013">
    <property type="protein sequence ID" value="RTR37313.1"/>
    <property type="molecule type" value="Genomic_DNA"/>
</dbReference>
<dbReference type="Pfam" id="PF21152">
    <property type="entry name" value="YgjK_N"/>
    <property type="match status" value="1"/>
</dbReference>
<dbReference type="Pfam" id="PF22422">
    <property type="entry name" value="MGH1-like_GH"/>
    <property type="match status" value="1"/>
</dbReference>
<feature type="domain" description="Glucosidase YgjK N-terminal" evidence="1">
    <location>
        <begin position="28"/>
        <end position="169"/>
    </location>
</feature>